<dbReference type="InterPro" id="IPR013083">
    <property type="entry name" value="Znf_RING/FYVE/PHD"/>
</dbReference>
<feature type="domain" description="RING-type" evidence="13">
    <location>
        <begin position="96"/>
        <end position="142"/>
    </location>
</feature>
<keyword evidence="6" id="KW-0808">Transferase</keyword>
<evidence type="ECO:0000256" key="6">
    <source>
        <dbReference type="ARBA" id="ARBA00022679"/>
    </source>
</evidence>
<dbReference type="OrthoDB" id="10009520at2759"/>
<comment type="function">
    <text evidence="3">Might act as an E3 ubiquitin-protein ligase, or as part of E3 complex, which accepts ubiquitin from specific E2 ubiquitin-conjugating enzymes and then transfers it to substrates.</text>
</comment>
<dbReference type="InterPro" id="IPR044066">
    <property type="entry name" value="TRIAD_supradom"/>
</dbReference>
<dbReference type="InterPro" id="IPR031127">
    <property type="entry name" value="E3_UB_ligase_RBR"/>
</dbReference>
<dbReference type="PANTHER" id="PTHR11685">
    <property type="entry name" value="RBR FAMILY RING FINGER AND IBR DOMAIN-CONTAINING"/>
    <property type="match status" value="1"/>
</dbReference>
<keyword evidence="9 12" id="KW-0863">Zinc-finger</keyword>
<evidence type="ECO:0000259" key="13">
    <source>
        <dbReference type="PROSITE" id="PS50089"/>
    </source>
</evidence>
<dbReference type="PROSITE" id="PS51873">
    <property type="entry name" value="TRIAD"/>
    <property type="match status" value="1"/>
</dbReference>
<comment type="caution">
    <text evidence="15">The sequence shown here is derived from an EMBL/GenBank/DDBJ whole genome shotgun (WGS) entry which is preliminary data.</text>
</comment>
<dbReference type="Pfam" id="PF00097">
    <property type="entry name" value="zf-C3HC4"/>
    <property type="match status" value="1"/>
</dbReference>
<dbReference type="UniPathway" id="UPA00143"/>
<dbReference type="PROSITE" id="PS50089">
    <property type="entry name" value="ZF_RING_2"/>
    <property type="match status" value="1"/>
</dbReference>
<evidence type="ECO:0000256" key="9">
    <source>
        <dbReference type="ARBA" id="ARBA00022771"/>
    </source>
</evidence>
<comment type="similarity">
    <text evidence="4">Belongs to the RBR family. Ariadne subfamily.</text>
</comment>
<dbReference type="PROSITE" id="PS00518">
    <property type="entry name" value="ZF_RING_1"/>
    <property type="match status" value="1"/>
</dbReference>
<accession>A0A5A7QWW2</accession>
<evidence type="ECO:0000259" key="14">
    <source>
        <dbReference type="PROSITE" id="PS51873"/>
    </source>
</evidence>
<dbReference type="EC" id="2.3.2.31" evidence="5"/>
<dbReference type="GO" id="GO:0016567">
    <property type="term" value="P:protein ubiquitination"/>
    <property type="evidence" value="ECO:0007669"/>
    <property type="project" value="UniProtKB-UniPathway"/>
</dbReference>
<dbReference type="CDD" id="cd22582">
    <property type="entry name" value="BRcat_RBR_unk"/>
    <property type="match status" value="1"/>
</dbReference>
<evidence type="ECO:0000313" key="15">
    <source>
        <dbReference type="EMBL" id="GER49883.1"/>
    </source>
</evidence>
<dbReference type="GO" id="GO:0008270">
    <property type="term" value="F:zinc ion binding"/>
    <property type="evidence" value="ECO:0007669"/>
    <property type="project" value="UniProtKB-KW"/>
</dbReference>
<keyword evidence="11" id="KW-0862">Zinc</keyword>
<evidence type="ECO:0000256" key="11">
    <source>
        <dbReference type="ARBA" id="ARBA00022833"/>
    </source>
</evidence>
<dbReference type="Pfam" id="PF01485">
    <property type="entry name" value="IBR"/>
    <property type="match status" value="1"/>
</dbReference>
<dbReference type="GO" id="GO:0061630">
    <property type="term" value="F:ubiquitin protein ligase activity"/>
    <property type="evidence" value="ECO:0007669"/>
    <property type="project" value="UniProtKB-EC"/>
</dbReference>
<keyword evidence="7" id="KW-0479">Metal-binding</keyword>
<reference evidence="16" key="1">
    <citation type="journal article" date="2019" name="Curr. Biol.">
        <title>Genome Sequence of Striga asiatica Provides Insight into the Evolution of Plant Parasitism.</title>
        <authorList>
            <person name="Yoshida S."/>
            <person name="Kim S."/>
            <person name="Wafula E.K."/>
            <person name="Tanskanen J."/>
            <person name="Kim Y.M."/>
            <person name="Honaas L."/>
            <person name="Yang Z."/>
            <person name="Spallek T."/>
            <person name="Conn C.E."/>
            <person name="Ichihashi Y."/>
            <person name="Cheong K."/>
            <person name="Cui S."/>
            <person name="Der J.P."/>
            <person name="Gundlach H."/>
            <person name="Jiao Y."/>
            <person name="Hori C."/>
            <person name="Ishida J.K."/>
            <person name="Kasahara H."/>
            <person name="Kiba T."/>
            <person name="Kim M.S."/>
            <person name="Koo N."/>
            <person name="Laohavisit A."/>
            <person name="Lee Y.H."/>
            <person name="Lumba S."/>
            <person name="McCourt P."/>
            <person name="Mortimer J.C."/>
            <person name="Mutuku J.M."/>
            <person name="Nomura T."/>
            <person name="Sasaki-Sekimoto Y."/>
            <person name="Seto Y."/>
            <person name="Wang Y."/>
            <person name="Wakatake T."/>
            <person name="Sakakibara H."/>
            <person name="Demura T."/>
            <person name="Yamaguchi S."/>
            <person name="Yoneyama K."/>
            <person name="Manabe R.I."/>
            <person name="Nelson D.C."/>
            <person name="Schulman A.H."/>
            <person name="Timko M.P."/>
            <person name="dePamphilis C.W."/>
            <person name="Choi D."/>
            <person name="Shirasu K."/>
        </authorList>
    </citation>
    <scope>NUCLEOTIDE SEQUENCE [LARGE SCALE GENOMIC DNA]</scope>
    <source>
        <strain evidence="16">cv. UVA1</strain>
    </source>
</reference>
<comment type="catalytic activity">
    <reaction evidence="1">
        <text>[E2 ubiquitin-conjugating enzyme]-S-ubiquitinyl-L-cysteine + [acceptor protein]-L-lysine = [E2 ubiquitin-conjugating enzyme]-L-cysteine + [acceptor protein]-N(6)-ubiquitinyl-L-lysine.</text>
        <dbReference type="EC" id="2.3.2.31"/>
    </reaction>
</comment>
<dbReference type="SMART" id="SM00647">
    <property type="entry name" value="IBR"/>
    <property type="match status" value="1"/>
</dbReference>
<keyword evidence="16" id="KW-1185">Reference proteome</keyword>
<dbReference type="EMBL" id="BKCP01008848">
    <property type="protein sequence ID" value="GER49883.1"/>
    <property type="molecule type" value="Genomic_DNA"/>
</dbReference>
<proteinExistence type="inferred from homology"/>
<evidence type="ECO:0000256" key="12">
    <source>
        <dbReference type="PROSITE-ProRule" id="PRU00175"/>
    </source>
</evidence>
<dbReference type="InterPro" id="IPR018957">
    <property type="entry name" value="Znf_C3HC4_RING-type"/>
</dbReference>
<dbReference type="FunFam" id="3.30.40.10:FF:000230">
    <property type="entry name" value="RBR-type E3 ubiquitin transferase"/>
    <property type="match status" value="1"/>
</dbReference>
<evidence type="ECO:0000256" key="4">
    <source>
        <dbReference type="ARBA" id="ARBA00005884"/>
    </source>
</evidence>
<dbReference type="Gene3D" id="1.20.120.1750">
    <property type="match status" value="1"/>
</dbReference>
<dbReference type="InterPro" id="IPR017907">
    <property type="entry name" value="Znf_RING_CS"/>
</dbReference>
<dbReference type="InterPro" id="IPR001841">
    <property type="entry name" value="Znf_RING"/>
</dbReference>
<evidence type="ECO:0000256" key="7">
    <source>
        <dbReference type="ARBA" id="ARBA00022723"/>
    </source>
</evidence>
<evidence type="ECO:0000313" key="16">
    <source>
        <dbReference type="Proteomes" id="UP000325081"/>
    </source>
</evidence>
<comment type="cofactor">
    <cofactor evidence="2">
        <name>Zn(2+)</name>
        <dbReference type="ChEBI" id="CHEBI:29105"/>
    </cofactor>
</comment>
<name>A0A5A7QWW2_STRAF</name>
<gene>
    <name evidence="15" type="ORF">STAS_27152</name>
</gene>
<organism evidence="15 16">
    <name type="scientific">Striga asiatica</name>
    <name type="common">Asiatic witchweed</name>
    <name type="synonym">Buchnera asiatica</name>
    <dbReference type="NCBI Taxonomy" id="4170"/>
    <lineage>
        <taxon>Eukaryota</taxon>
        <taxon>Viridiplantae</taxon>
        <taxon>Streptophyta</taxon>
        <taxon>Embryophyta</taxon>
        <taxon>Tracheophyta</taxon>
        <taxon>Spermatophyta</taxon>
        <taxon>Magnoliopsida</taxon>
        <taxon>eudicotyledons</taxon>
        <taxon>Gunneridae</taxon>
        <taxon>Pentapetalae</taxon>
        <taxon>asterids</taxon>
        <taxon>lamiids</taxon>
        <taxon>Lamiales</taxon>
        <taxon>Orobanchaceae</taxon>
        <taxon>Buchnereae</taxon>
        <taxon>Striga</taxon>
    </lineage>
</organism>
<feature type="domain" description="RING-type" evidence="14">
    <location>
        <begin position="92"/>
        <end position="316"/>
    </location>
</feature>
<evidence type="ECO:0000256" key="2">
    <source>
        <dbReference type="ARBA" id="ARBA00001947"/>
    </source>
</evidence>
<dbReference type="Proteomes" id="UP000325081">
    <property type="component" value="Unassembled WGS sequence"/>
</dbReference>
<evidence type="ECO:0000256" key="10">
    <source>
        <dbReference type="ARBA" id="ARBA00022786"/>
    </source>
</evidence>
<dbReference type="Gene3D" id="3.30.40.10">
    <property type="entry name" value="Zinc/RING finger domain, C3HC4 (zinc finger)"/>
    <property type="match status" value="1"/>
</dbReference>
<evidence type="ECO:0000256" key="3">
    <source>
        <dbReference type="ARBA" id="ARBA00003976"/>
    </source>
</evidence>
<dbReference type="AlphaFoldDB" id="A0A5A7QWW2"/>
<evidence type="ECO:0000256" key="5">
    <source>
        <dbReference type="ARBA" id="ARBA00012251"/>
    </source>
</evidence>
<protein>
    <recommendedName>
        <fullName evidence="5">RBR-type E3 ubiquitin transferase</fullName>
        <ecNumber evidence="5">2.3.2.31</ecNumber>
    </recommendedName>
</protein>
<dbReference type="SUPFAM" id="SSF57850">
    <property type="entry name" value="RING/U-box"/>
    <property type="match status" value="3"/>
</dbReference>
<dbReference type="InterPro" id="IPR002867">
    <property type="entry name" value="IBR_dom"/>
</dbReference>
<keyword evidence="8" id="KW-0677">Repeat</keyword>
<sequence>MAAEVLEVIHIPDSAPDAGDDEISVVYATSFPPKRGATKSDAISVEDYRPKPKIHHANDDDLKILYFFPKSRKRVFTGECSRSKSGNNDAAHQFLCEICADEKPNRQKFSILGCEHSYCSDCMRNYVASKLQENVVSIGCPVPGCRGTLEPQHCRLILPDQVFDRWGEALCEAVILASEKFYCPFKDCSALLVDDSCGGNGVMAESECPYCNRLFCVQCKVPWHFGISCDDFRKLTADERGSEDIMLVNLAKNMRWIRCPKCRFYVEKSEGCLFMKCSYLWDGPGQASQVRTWFLLQLWSSSKRALLSSMQALNRAPIPGQYDAVDVNNDIMDLVD</sequence>
<evidence type="ECO:0000256" key="1">
    <source>
        <dbReference type="ARBA" id="ARBA00001798"/>
    </source>
</evidence>
<evidence type="ECO:0000256" key="8">
    <source>
        <dbReference type="ARBA" id="ARBA00022737"/>
    </source>
</evidence>
<keyword evidence="10" id="KW-0833">Ubl conjugation pathway</keyword>